<sequence>MDTIFNTLLSIGDSSFVFKKSTCRHNIVKGIISLEDHWKTEQQVSEVENRKEIMTPLAKSMVHLNCLLEAKTYTDEKTYLHIVVAELRTAVEQCLASEEVSYAQRGHLQIMLAYTWLLLGAKNDARTYFLHAQKNYQKLYSLIQEEIHEVNLLIKYPNIHKVEKKKANNDFVDIGVDIVFDVGIDVVGAFVPGAGLIKYAKKAMKTNVLSAIETDDHAALAEFQLTELNMLKSQLVASQQEIEQYVDFLQDVLYILPSVDTTVEPDKMETIKQATKNAFAYSTTVVGNLKETIADDKLKNTVTGLFKRASKNNDEQQS</sequence>
<dbReference type="AlphaFoldDB" id="A0A1C0YAN2"/>
<keyword evidence="2" id="KW-1185">Reference proteome</keyword>
<name>A0A1C0YAN2_9BACL</name>
<reference evidence="1 2" key="1">
    <citation type="submission" date="2016-07" db="EMBL/GenBank/DDBJ databases">
        <title>Caryophanon latum genome sequencing.</title>
        <authorList>
            <person name="Verma A."/>
            <person name="Pal Y."/>
            <person name="Krishnamurthi S."/>
        </authorList>
    </citation>
    <scope>NUCLEOTIDE SEQUENCE [LARGE SCALE GENOMIC DNA]</scope>
    <source>
        <strain evidence="1 2">DSM 14151</strain>
    </source>
</reference>
<gene>
    <name evidence="1" type="ORF">A6K76_16085</name>
</gene>
<evidence type="ECO:0000313" key="1">
    <source>
        <dbReference type="EMBL" id="OCS84193.1"/>
    </source>
</evidence>
<proteinExistence type="predicted"/>
<evidence type="ECO:0000313" key="2">
    <source>
        <dbReference type="Proteomes" id="UP000093482"/>
    </source>
</evidence>
<dbReference type="EMBL" id="MATO01000084">
    <property type="protein sequence ID" value="OCS84193.1"/>
    <property type="molecule type" value="Genomic_DNA"/>
</dbReference>
<accession>A0A1C0YAN2</accession>
<comment type="caution">
    <text evidence="1">The sequence shown here is derived from an EMBL/GenBank/DDBJ whole genome shotgun (WGS) entry which is preliminary data.</text>
</comment>
<organism evidence="1 2">
    <name type="scientific">Caryophanon latum</name>
    <dbReference type="NCBI Taxonomy" id="33977"/>
    <lineage>
        <taxon>Bacteria</taxon>
        <taxon>Bacillati</taxon>
        <taxon>Bacillota</taxon>
        <taxon>Bacilli</taxon>
        <taxon>Bacillales</taxon>
        <taxon>Caryophanaceae</taxon>
        <taxon>Caryophanon</taxon>
    </lineage>
</organism>
<dbReference type="Proteomes" id="UP000093482">
    <property type="component" value="Unassembled WGS sequence"/>
</dbReference>
<protein>
    <submittedName>
        <fullName evidence="1">Uncharacterized protein</fullName>
    </submittedName>
</protein>
<dbReference type="RefSeq" id="WP_066466592.1">
    <property type="nucleotide sequence ID" value="NZ_MATO01000084.1"/>
</dbReference>